<dbReference type="InterPro" id="IPR036291">
    <property type="entry name" value="NAD(P)-bd_dom_sf"/>
</dbReference>
<keyword evidence="3" id="KW-0554">One-carbon metabolism</keyword>
<dbReference type="NCBIfam" id="TIGR00936">
    <property type="entry name" value="ahcY"/>
    <property type="match status" value="1"/>
</dbReference>
<evidence type="ECO:0000256" key="4">
    <source>
        <dbReference type="ARBA" id="ARBA00023027"/>
    </source>
</evidence>
<gene>
    <name evidence="6" type="ORF">ASZ90_010446</name>
</gene>
<evidence type="ECO:0000256" key="1">
    <source>
        <dbReference type="ARBA" id="ARBA00001911"/>
    </source>
</evidence>
<dbReference type="SMART" id="SM00996">
    <property type="entry name" value="AdoHcyase"/>
    <property type="match status" value="1"/>
</dbReference>
<proteinExistence type="inferred from homology"/>
<dbReference type="GO" id="GO:0005829">
    <property type="term" value="C:cytosol"/>
    <property type="evidence" value="ECO:0007669"/>
    <property type="project" value="TreeGrafter"/>
</dbReference>
<comment type="similarity">
    <text evidence="2">Belongs to the adenosylhomocysteinase family.</text>
</comment>
<dbReference type="GO" id="GO:0033353">
    <property type="term" value="P:S-adenosylmethionine cycle"/>
    <property type="evidence" value="ECO:0007669"/>
    <property type="project" value="TreeGrafter"/>
</dbReference>
<evidence type="ECO:0000256" key="3">
    <source>
        <dbReference type="ARBA" id="ARBA00022563"/>
    </source>
</evidence>
<name>A0A0W8FFZ2_9ZZZZ</name>
<dbReference type="PANTHER" id="PTHR23420">
    <property type="entry name" value="ADENOSYLHOMOCYSTEINASE"/>
    <property type="match status" value="1"/>
</dbReference>
<dbReference type="PROSITE" id="PS00739">
    <property type="entry name" value="ADOHCYASE_2"/>
    <property type="match status" value="1"/>
</dbReference>
<keyword evidence="6" id="KW-0378">Hydrolase</keyword>
<dbReference type="PROSITE" id="PS00738">
    <property type="entry name" value="ADOHCYASE_1"/>
    <property type="match status" value="1"/>
</dbReference>
<dbReference type="Pfam" id="PF05221">
    <property type="entry name" value="AdoHcyase"/>
    <property type="match status" value="2"/>
</dbReference>
<dbReference type="GO" id="GO:0006730">
    <property type="term" value="P:one-carbon metabolic process"/>
    <property type="evidence" value="ECO:0007669"/>
    <property type="project" value="UniProtKB-KW"/>
</dbReference>
<dbReference type="NCBIfam" id="NF004005">
    <property type="entry name" value="PRK05476.2-3"/>
    <property type="match status" value="1"/>
</dbReference>
<dbReference type="PANTHER" id="PTHR23420:SF0">
    <property type="entry name" value="ADENOSYLHOMOCYSTEINASE"/>
    <property type="match status" value="1"/>
</dbReference>
<comment type="cofactor">
    <cofactor evidence="1">
        <name>NAD(+)</name>
        <dbReference type="ChEBI" id="CHEBI:57540"/>
    </cofactor>
</comment>
<dbReference type="PIRSF" id="PIRSF001109">
    <property type="entry name" value="Ad_hcy_hydrolase"/>
    <property type="match status" value="1"/>
</dbReference>
<reference evidence="6" key="1">
    <citation type="journal article" date="2015" name="Proc. Natl. Acad. Sci. U.S.A.">
        <title>Networks of energetic and metabolic interactions define dynamics in microbial communities.</title>
        <authorList>
            <person name="Embree M."/>
            <person name="Liu J.K."/>
            <person name="Al-Bassam M.M."/>
            <person name="Zengler K."/>
        </authorList>
    </citation>
    <scope>NUCLEOTIDE SEQUENCE</scope>
</reference>
<dbReference type="InterPro" id="IPR020082">
    <property type="entry name" value="S-Ado-L-homoCys_hydrolase_CS"/>
</dbReference>
<evidence type="ECO:0000256" key="2">
    <source>
        <dbReference type="ARBA" id="ARBA00007122"/>
    </source>
</evidence>
<feature type="domain" description="S-adenosyl-L-homocysteine hydrolase NAD binding" evidence="5">
    <location>
        <begin position="232"/>
        <end position="391"/>
    </location>
</feature>
<comment type="caution">
    <text evidence="6">The sequence shown here is derived from an EMBL/GenBank/DDBJ whole genome shotgun (WGS) entry which is preliminary data.</text>
</comment>
<dbReference type="HAMAP" id="MF_00563">
    <property type="entry name" value="AdoHcyase"/>
    <property type="match status" value="1"/>
</dbReference>
<dbReference type="Gene3D" id="3.40.50.1480">
    <property type="entry name" value="Adenosylhomocysteinase-like"/>
    <property type="match status" value="1"/>
</dbReference>
<dbReference type="InterPro" id="IPR015878">
    <property type="entry name" value="Ado_hCys_hydrolase_NAD-bd"/>
</dbReference>
<dbReference type="InterPro" id="IPR042172">
    <property type="entry name" value="Adenosylhomocyst_ase-like_sf"/>
</dbReference>
<evidence type="ECO:0000259" key="5">
    <source>
        <dbReference type="SMART" id="SM00997"/>
    </source>
</evidence>
<organism evidence="6">
    <name type="scientific">hydrocarbon metagenome</name>
    <dbReference type="NCBI Taxonomy" id="938273"/>
    <lineage>
        <taxon>unclassified sequences</taxon>
        <taxon>metagenomes</taxon>
        <taxon>ecological metagenomes</taxon>
    </lineage>
</organism>
<dbReference type="EMBL" id="LNQE01001253">
    <property type="protein sequence ID" value="KUG19833.1"/>
    <property type="molecule type" value="Genomic_DNA"/>
</dbReference>
<protein>
    <submittedName>
        <fullName evidence="6">Adenosylhomocysteinase</fullName>
        <ecNumber evidence="6">3.3.1.1</ecNumber>
    </submittedName>
</protein>
<accession>A0A0W8FFZ2</accession>
<evidence type="ECO:0000313" key="6">
    <source>
        <dbReference type="EMBL" id="KUG19833.1"/>
    </source>
</evidence>
<dbReference type="CDD" id="cd00401">
    <property type="entry name" value="SAHH"/>
    <property type="match status" value="1"/>
</dbReference>
<dbReference type="SMART" id="SM00997">
    <property type="entry name" value="AdoHcyase_NAD"/>
    <property type="match status" value="1"/>
</dbReference>
<dbReference type="InterPro" id="IPR000043">
    <property type="entry name" value="Adenosylhomocysteinase-like"/>
</dbReference>
<dbReference type="EC" id="3.3.1.1" evidence="6"/>
<dbReference type="AlphaFoldDB" id="A0A0W8FFZ2"/>
<keyword evidence="4" id="KW-0520">NAD</keyword>
<dbReference type="Gene3D" id="3.40.50.720">
    <property type="entry name" value="NAD(P)-binding Rossmann-like Domain"/>
    <property type="match status" value="1"/>
</dbReference>
<dbReference type="SUPFAM" id="SSF52283">
    <property type="entry name" value="Formate/glycerate dehydrogenase catalytic domain-like"/>
    <property type="match status" value="1"/>
</dbReference>
<dbReference type="SUPFAM" id="SSF51735">
    <property type="entry name" value="NAD(P)-binding Rossmann-fold domains"/>
    <property type="match status" value="1"/>
</dbReference>
<dbReference type="GO" id="GO:0004013">
    <property type="term" value="F:adenosylhomocysteinase activity"/>
    <property type="evidence" value="ECO:0007669"/>
    <property type="project" value="TreeGrafter"/>
</dbReference>
<dbReference type="Pfam" id="PF00670">
    <property type="entry name" value="AdoHcyase_NAD"/>
    <property type="match status" value="1"/>
</dbReference>
<sequence>MPVRGRAPNAYADPALEEPGAFPDLHLLLLHSRFIKRPCSFGNFMVARVQSVKIGEETMQTGEEKIRWAEQYMPVLGMIRERFIQEQPLEGMVIGMALHVEAKTAVLTRTLAAGGAEVHITGCNPLSTQDDVADALRASGIHCFAKRACSHDEYYAAIDQVLDARPSITIDDGMDLIHHLHTGRREILPSVIGGCEETTTGIHRLKAMEAEGKLLFPVIAVNDTPMKHFFDNVHGTGESALTAIMATTNILIAGKRIVVAGYGYCGRGLATKARSLGARVIVTEVDPRRALQAHFDGFEVMAMHEAAPIGEVFVTTTGNIGVLPAEDFSLMRDGAILCNAGHFNVEIDVDWLEANADAIRRRDGIDSYAFGDRTIHLLAEGRLVNLATPKGMGHPIEVMDLSFAVQALSTEYMAQHGSDLAPGVHNVPRAIDEQIARMKLESLGCSIDTLTREQAEYISSWDVGT</sequence>